<dbReference type="Proteomes" id="UP001295740">
    <property type="component" value="Unassembled WGS sequence"/>
</dbReference>
<keyword evidence="1" id="KW-0732">Signal</keyword>
<gene>
    <name evidence="2" type="ORF">KHLLAP_LOCUS14182</name>
</gene>
<evidence type="ECO:0000313" key="2">
    <source>
        <dbReference type="EMBL" id="CAJ2513714.1"/>
    </source>
</evidence>
<name>A0AAI8YQJ5_9PEZI</name>
<proteinExistence type="predicted"/>
<evidence type="ECO:0000313" key="3">
    <source>
        <dbReference type="Proteomes" id="UP001295740"/>
    </source>
</evidence>
<reference evidence="2" key="1">
    <citation type="submission" date="2023-10" db="EMBL/GenBank/DDBJ databases">
        <authorList>
            <person name="Hackl T."/>
        </authorList>
    </citation>
    <scope>NUCLEOTIDE SEQUENCE</scope>
</reference>
<dbReference type="AlphaFoldDB" id="A0AAI8YQJ5"/>
<keyword evidence="3" id="KW-1185">Reference proteome</keyword>
<protein>
    <submittedName>
        <fullName evidence="2">Uu.00g018330.m01.CDS01</fullName>
    </submittedName>
</protein>
<feature type="signal peptide" evidence="1">
    <location>
        <begin position="1"/>
        <end position="23"/>
    </location>
</feature>
<feature type="chain" id="PRO_5042558985" evidence="1">
    <location>
        <begin position="24"/>
        <end position="153"/>
    </location>
</feature>
<organism evidence="2 3">
    <name type="scientific">Anthostomella pinea</name>
    <dbReference type="NCBI Taxonomy" id="933095"/>
    <lineage>
        <taxon>Eukaryota</taxon>
        <taxon>Fungi</taxon>
        <taxon>Dikarya</taxon>
        <taxon>Ascomycota</taxon>
        <taxon>Pezizomycotina</taxon>
        <taxon>Sordariomycetes</taxon>
        <taxon>Xylariomycetidae</taxon>
        <taxon>Xylariales</taxon>
        <taxon>Xylariaceae</taxon>
        <taxon>Anthostomella</taxon>
    </lineage>
</organism>
<dbReference type="EMBL" id="CAUWAG010000020">
    <property type="protein sequence ID" value="CAJ2513714.1"/>
    <property type="molecule type" value="Genomic_DNA"/>
</dbReference>
<accession>A0AAI8YQJ5</accession>
<comment type="caution">
    <text evidence="2">The sequence shown here is derived from an EMBL/GenBank/DDBJ whole genome shotgun (WGS) entry which is preliminary data.</text>
</comment>
<sequence>MLFPRISLLSVIAGLAAISNAFSAESSSQSRANTTRPTVPGHCSTTIDDFEHTTGYVKTHECYTRTSTAPAATCPTFSCAPKATDVICPEYIKVSSVTVPCATDCCPTTSTVYEPAGPCSTCDSCKIPTEWWTYTTGCVGTPTITSHTIVTPP</sequence>
<evidence type="ECO:0000256" key="1">
    <source>
        <dbReference type="SAM" id="SignalP"/>
    </source>
</evidence>